<accession>R0E653</accession>
<dbReference type="AlphaFoldDB" id="R0E653"/>
<evidence type="ECO:0000259" key="1">
    <source>
        <dbReference type="Pfam" id="PF12728"/>
    </source>
</evidence>
<keyword evidence="2" id="KW-0238">DNA-binding</keyword>
<dbReference type="InterPro" id="IPR010093">
    <property type="entry name" value="SinI_DNA-bd"/>
</dbReference>
<comment type="caution">
    <text evidence="2">The sequence shown here is derived from an EMBL/GenBank/DDBJ whole genome shotgun (WGS) entry which is preliminary data.</text>
</comment>
<sequence length="109" mass="11815">MKTRKAVLDSTTPIYVDPSASSDVSNLSPTGLTVGIKGAAEILHIHPNTVVDLITNGQIPAAKVGRAWVMMTRDVLAYVERLIIAQTAERLVATGRPQPTGVSRRRRRL</sequence>
<gene>
    <name evidence="2" type="ORF">OR214_03155</name>
</gene>
<proteinExistence type="predicted"/>
<dbReference type="RefSeq" id="WP_004631936.1">
    <property type="nucleotide sequence ID" value="NZ_APMQ01000008.1"/>
</dbReference>
<reference evidence="2 3" key="1">
    <citation type="journal article" date="2013" name="Genome Announc.">
        <title>Draft Genome Sequence for Ralstonia sp. Strain OR214, a Bacterium with Potential for Bioremediation.</title>
        <authorList>
            <person name="Utturkar S.M."/>
            <person name="Bollmann A."/>
            <person name="Brzoska R.M."/>
            <person name="Klingeman D.M."/>
            <person name="Epstein S.E."/>
            <person name="Palumbo A.V."/>
            <person name="Brown S.D."/>
        </authorList>
    </citation>
    <scope>NUCLEOTIDE SEQUENCE [LARGE SCALE GENOMIC DNA]</scope>
    <source>
        <strain evidence="2 3">OR214</strain>
    </source>
</reference>
<dbReference type="EMBL" id="APMQ01000008">
    <property type="protein sequence ID" value="ENZ76952.1"/>
    <property type="molecule type" value="Genomic_DNA"/>
</dbReference>
<dbReference type="Proteomes" id="UP000013280">
    <property type="component" value="Unassembled WGS sequence"/>
</dbReference>
<dbReference type="InterPro" id="IPR041657">
    <property type="entry name" value="HTH_17"/>
</dbReference>
<dbReference type="GO" id="GO:0003677">
    <property type="term" value="F:DNA binding"/>
    <property type="evidence" value="ECO:0007669"/>
    <property type="project" value="UniProtKB-KW"/>
</dbReference>
<name>R0E653_RALPI</name>
<feature type="domain" description="Helix-turn-helix" evidence="1">
    <location>
        <begin position="39"/>
        <end position="81"/>
    </location>
</feature>
<dbReference type="PATRIC" id="fig|1264675.3.peg.3084"/>
<evidence type="ECO:0000313" key="3">
    <source>
        <dbReference type="Proteomes" id="UP000013280"/>
    </source>
</evidence>
<dbReference type="NCBIfam" id="TIGR01764">
    <property type="entry name" value="excise"/>
    <property type="match status" value="1"/>
</dbReference>
<dbReference type="Pfam" id="PF12728">
    <property type="entry name" value="HTH_17"/>
    <property type="match status" value="1"/>
</dbReference>
<protein>
    <submittedName>
        <fullName evidence="2">DNA-binding protein, excisionase family</fullName>
    </submittedName>
</protein>
<organism evidence="2 3">
    <name type="scientific">Ralstonia pickettii OR214</name>
    <dbReference type="NCBI Taxonomy" id="1264675"/>
    <lineage>
        <taxon>Bacteria</taxon>
        <taxon>Pseudomonadati</taxon>
        <taxon>Pseudomonadota</taxon>
        <taxon>Betaproteobacteria</taxon>
        <taxon>Burkholderiales</taxon>
        <taxon>Burkholderiaceae</taxon>
        <taxon>Ralstonia</taxon>
    </lineage>
</organism>
<evidence type="ECO:0000313" key="2">
    <source>
        <dbReference type="EMBL" id="ENZ76952.1"/>
    </source>
</evidence>